<keyword evidence="2" id="KW-1185">Reference proteome</keyword>
<dbReference type="Proteomes" id="UP000011648">
    <property type="component" value="Unassembled WGS sequence"/>
</dbReference>
<evidence type="ECO:0000313" key="2">
    <source>
        <dbReference type="Proteomes" id="UP000011648"/>
    </source>
</evidence>
<comment type="caution">
    <text evidence="1">The sequence shown here is derived from an EMBL/GenBank/DDBJ whole genome shotgun (WGS) entry which is preliminary data.</text>
</comment>
<dbReference type="AlphaFoldDB" id="M0A0S7"/>
<proteinExistence type="predicted"/>
<name>M0A0S7_9EURY</name>
<dbReference type="STRING" id="1230458.C484_10431"/>
<organism evidence="1 2">
    <name type="scientific">Natrialba taiwanensis DSM 12281</name>
    <dbReference type="NCBI Taxonomy" id="1230458"/>
    <lineage>
        <taxon>Archaea</taxon>
        <taxon>Methanobacteriati</taxon>
        <taxon>Methanobacteriota</taxon>
        <taxon>Stenosarchaea group</taxon>
        <taxon>Halobacteria</taxon>
        <taxon>Halobacteriales</taxon>
        <taxon>Natrialbaceae</taxon>
        <taxon>Natrialba</taxon>
    </lineage>
</organism>
<gene>
    <name evidence="1" type="ORF">C484_10431</name>
</gene>
<dbReference type="PATRIC" id="fig|1230458.4.peg.2099"/>
<dbReference type="EMBL" id="AOIL01000037">
    <property type="protein sequence ID" value="ELY91437.1"/>
    <property type="molecule type" value="Genomic_DNA"/>
</dbReference>
<protein>
    <submittedName>
        <fullName evidence="1">Uncharacterized protein</fullName>
    </submittedName>
</protein>
<evidence type="ECO:0000313" key="1">
    <source>
        <dbReference type="EMBL" id="ELY91437.1"/>
    </source>
</evidence>
<accession>M0A0S7</accession>
<sequence>MRDVSMGSVSVDSDDKDWFDDFKGGRNQAEAFAEMVQIVKAFEGEPVDHEQLAEELSHTLIPQVEVASYRGSKEYLEQHGAGTESNTGP</sequence>
<reference evidence="1 2" key="1">
    <citation type="journal article" date="2014" name="PLoS Genet.">
        <title>Phylogenetically driven sequencing of extremely halophilic archaea reveals strategies for static and dynamic osmo-response.</title>
        <authorList>
            <person name="Becker E.A."/>
            <person name="Seitzer P.M."/>
            <person name="Tritt A."/>
            <person name="Larsen D."/>
            <person name="Krusor M."/>
            <person name="Yao A.I."/>
            <person name="Wu D."/>
            <person name="Madern D."/>
            <person name="Eisen J.A."/>
            <person name="Darling A.E."/>
            <person name="Facciotti M.T."/>
        </authorList>
    </citation>
    <scope>NUCLEOTIDE SEQUENCE [LARGE SCALE GENOMIC DNA]</scope>
    <source>
        <strain evidence="1 2">DSM 12281</strain>
    </source>
</reference>